<proteinExistence type="predicted"/>
<sequence length="102" mass="12193">MITFSVDEDEQTIIKTLREFTYRNLPFNIMSVEDESLPKAWYGGTKYLECNILLGAFNHLDIKPLVAYMRGMVWERPEDVQMIIKRQWESKFRIIDVFPEDQ</sequence>
<reference evidence="1 2" key="1">
    <citation type="submission" date="2020-08" db="EMBL/GenBank/DDBJ databases">
        <title>Hymenobacter sp.</title>
        <authorList>
            <person name="Kim M.K."/>
        </authorList>
    </citation>
    <scope>NUCLEOTIDE SEQUENCE [LARGE SCALE GENOMIC DNA]</scope>
    <source>
        <strain evidence="1 2">BT507</strain>
    </source>
</reference>
<comment type="caution">
    <text evidence="1">The sequence shown here is derived from an EMBL/GenBank/DDBJ whole genome shotgun (WGS) entry which is preliminary data.</text>
</comment>
<protein>
    <submittedName>
        <fullName evidence="1">Uncharacterized protein</fullName>
    </submittedName>
</protein>
<gene>
    <name evidence="1" type="ORF">H8B15_17710</name>
</gene>
<accession>A0ABR7MPD7</accession>
<dbReference type="EMBL" id="JACSCY010000017">
    <property type="protein sequence ID" value="MBC6612764.1"/>
    <property type="molecule type" value="Genomic_DNA"/>
</dbReference>
<organism evidence="1 2">
    <name type="scientific">Hymenobacter citatus</name>
    <dbReference type="NCBI Taxonomy" id="2763506"/>
    <lineage>
        <taxon>Bacteria</taxon>
        <taxon>Pseudomonadati</taxon>
        <taxon>Bacteroidota</taxon>
        <taxon>Cytophagia</taxon>
        <taxon>Cytophagales</taxon>
        <taxon>Hymenobacteraceae</taxon>
        <taxon>Hymenobacter</taxon>
    </lineage>
</organism>
<evidence type="ECO:0000313" key="1">
    <source>
        <dbReference type="EMBL" id="MBC6612764.1"/>
    </source>
</evidence>
<dbReference type="RefSeq" id="WP_187320981.1">
    <property type="nucleotide sequence ID" value="NZ_JACSCY010000017.1"/>
</dbReference>
<dbReference type="Proteomes" id="UP000622017">
    <property type="component" value="Unassembled WGS sequence"/>
</dbReference>
<evidence type="ECO:0000313" key="2">
    <source>
        <dbReference type="Proteomes" id="UP000622017"/>
    </source>
</evidence>
<keyword evidence="2" id="KW-1185">Reference proteome</keyword>
<name>A0ABR7MPD7_9BACT</name>